<dbReference type="RefSeq" id="WP_146531718.1">
    <property type="nucleotide sequence ID" value="NZ_SJPV01000043.1"/>
</dbReference>
<evidence type="ECO:0000313" key="1">
    <source>
        <dbReference type="EMBL" id="TWU23847.1"/>
    </source>
</evidence>
<reference evidence="1 2" key="1">
    <citation type="submission" date="2019-02" db="EMBL/GenBank/DDBJ databases">
        <title>Deep-cultivation of Planctomycetes and their phenomic and genomic characterization uncovers novel biology.</title>
        <authorList>
            <person name="Wiegand S."/>
            <person name="Jogler M."/>
            <person name="Boedeker C."/>
            <person name="Pinto D."/>
            <person name="Vollmers J."/>
            <person name="Rivas-Marin E."/>
            <person name="Kohn T."/>
            <person name="Peeters S.H."/>
            <person name="Heuer A."/>
            <person name="Rast P."/>
            <person name="Oberbeckmann S."/>
            <person name="Bunk B."/>
            <person name="Jeske O."/>
            <person name="Meyerdierks A."/>
            <person name="Storesund J.E."/>
            <person name="Kallscheuer N."/>
            <person name="Luecker S."/>
            <person name="Lage O.M."/>
            <person name="Pohl T."/>
            <person name="Merkel B.J."/>
            <person name="Hornburger P."/>
            <person name="Mueller R.-W."/>
            <person name="Bruemmer F."/>
            <person name="Labrenz M."/>
            <person name="Spormann A.M."/>
            <person name="Op Den Camp H."/>
            <person name="Overmann J."/>
            <person name="Amann R."/>
            <person name="Jetten M.S.M."/>
            <person name="Mascher T."/>
            <person name="Medema M.H."/>
            <person name="Devos D.P."/>
            <person name="Kaster A.-K."/>
            <person name="Ovreas L."/>
            <person name="Rohde M."/>
            <person name="Galperin M.Y."/>
            <person name="Jogler C."/>
        </authorList>
    </citation>
    <scope>NUCLEOTIDE SEQUENCE [LARGE SCALE GENOMIC DNA]</scope>
    <source>
        <strain evidence="1 2">Poly41</strain>
    </source>
</reference>
<protein>
    <submittedName>
        <fullName evidence="1">Uncharacterized protein</fullName>
    </submittedName>
</protein>
<keyword evidence="2" id="KW-1185">Reference proteome</keyword>
<gene>
    <name evidence="1" type="ORF">Poly41_70980</name>
</gene>
<dbReference type="Proteomes" id="UP000319143">
    <property type="component" value="Unassembled WGS sequence"/>
</dbReference>
<dbReference type="EMBL" id="SJPV01000043">
    <property type="protein sequence ID" value="TWU23847.1"/>
    <property type="molecule type" value="Genomic_DNA"/>
</dbReference>
<sequence>MDFNSWSTTEQHHFVDIDTLLKPTLAGTMTTWNVDFVTGLVSGPARTVRSRVTGRLAPFR</sequence>
<organism evidence="1 2">
    <name type="scientific">Novipirellula artificiosorum</name>
    <dbReference type="NCBI Taxonomy" id="2528016"/>
    <lineage>
        <taxon>Bacteria</taxon>
        <taxon>Pseudomonadati</taxon>
        <taxon>Planctomycetota</taxon>
        <taxon>Planctomycetia</taxon>
        <taxon>Pirellulales</taxon>
        <taxon>Pirellulaceae</taxon>
        <taxon>Novipirellula</taxon>
    </lineage>
</organism>
<dbReference type="AlphaFoldDB" id="A0A5C6CJT0"/>
<comment type="caution">
    <text evidence="1">The sequence shown here is derived from an EMBL/GenBank/DDBJ whole genome shotgun (WGS) entry which is preliminary data.</text>
</comment>
<accession>A0A5C6CJT0</accession>
<name>A0A5C6CJT0_9BACT</name>
<proteinExistence type="predicted"/>
<evidence type="ECO:0000313" key="2">
    <source>
        <dbReference type="Proteomes" id="UP000319143"/>
    </source>
</evidence>